<keyword evidence="3 6" id="KW-0808">Transferase</keyword>
<evidence type="ECO:0000259" key="7">
    <source>
        <dbReference type="SMART" id="SM00072"/>
    </source>
</evidence>
<keyword evidence="4 6" id="KW-0547">Nucleotide-binding</keyword>
<comment type="pathway">
    <text evidence="2 6">Metabolic intermediate biosynthesis; 5-phospho-alpha-D-ribose 1-diphosphate biosynthesis; 5-phospho-alpha-D-ribose 1-diphosphate from D-ribose 5-phosphate (route II): step 3/3.</text>
</comment>
<proteinExistence type="inferred from homology"/>
<dbReference type="EC" id="2.7.4.23" evidence="6"/>
<evidence type="ECO:0000256" key="5">
    <source>
        <dbReference type="ARBA" id="ARBA00022840"/>
    </source>
</evidence>
<comment type="similarity">
    <text evidence="6">Belongs to the ribose 1,5-bisphosphokinase family.</text>
</comment>
<dbReference type="Proteomes" id="UP001243757">
    <property type="component" value="Unassembled WGS sequence"/>
</dbReference>
<reference evidence="8 9" key="1">
    <citation type="submission" date="2023-05" db="EMBL/GenBank/DDBJ databases">
        <title>Pseudodonghicola sp. nov.</title>
        <authorList>
            <person name="Huang J."/>
        </authorList>
    </citation>
    <scope>NUCLEOTIDE SEQUENCE [LARGE SCALE GENOMIC DNA]</scope>
    <source>
        <strain evidence="8 9">IC7</strain>
    </source>
</reference>
<evidence type="ECO:0000256" key="4">
    <source>
        <dbReference type="ARBA" id="ARBA00022741"/>
    </source>
</evidence>
<evidence type="ECO:0000313" key="9">
    <source>
        <dbReference type="Proteomes" id="UP001243757"/>
    </source>
</evidence>
<dbReference type="RefSeq" id="WP_284481805.1">
    <property type="nucleotide sequence ID" value="NZ_JASNJD010000011.1"/>
</dbReference>
<dbReference type="SMART" id="SM00072">
    <property type="entry name" value="GuKc"/>
    <property type="match status" value="1"/>
</dbReference>
<dbReference type="InterPro" id="IPR008145">
    <property type="entry name" value="GK/Ca_channel_bsu"/>
</dbReference>
<organism evidence="8 9">
    <name type="scientific">Pseudodonghicola flavimaris</name>
    <dbReference type="NCBI Taxonomy" id="3050036"/>
    <lineage>
        <taxon>Bacteria</taxon>
        <taxon>Pseudomonadati</taxon>
        <taxon>Pseudomonadota</taxon>
        <taxon>Alphaproteobacteria</taxon>
        <taxon>Rhodobacterales</taxon>
        <taxon>Paracoccaceae</taxon>
        <taxon>Pseudodonghicola</taxon>
    </lineage>
</organism>
<evidence type="ECO:0000313" key="8">
    <source>
        <dbReference type="EMBL" id="MDK3019001.1"/>
    </source>
</evidence>
<comment type="function">
    <text evidence="6">Catalyzes the phosphorylation of ribose 1,5-bisphosphate to 5-phospho-D-ribosyl alpha-1-diphosphate (PRPP).</text>
</comment>
<evidence type="ECO:0000256" key="3">
    <source>
        <dbReference type="ARBA" id="ARBA00022679"/>
    </source>
</evidence>
<evidence type="ECO:0000256" key="1">
    <source>
        <dbReference type="ARBA" id="ARBA00000373"/>
    </source>
</evidence>
<evidence type="ECO:0000256" key="2">
    <source>
        <dbReference type="ARBA" id="ARBA00005069"/>
    </source>
</evidence>
<dbReference type="HAMAP" id="MF_00836">
    <property type="entry name" value="PhnN"/>
    <property type="match status" value="1"/>
</dbReference>
<dbReference type="InterPro" id="IPR027417">
    <property type="entry name" value="P-loop_NTPase"/>
</dbReference>
<dbReference type="Gene3D" id="3.40.50.300">
    <property type="entry name" value="P-loop containing nucleotide triphosphate hydrolases"/>
    <property type="match status" value="1"/>
</dbReference>
<dbReference type="SUPFAM" id="SSF52540">
    <property type="entry name" value="P-loop containing nucleoside triphosphate hydrolases"/>
    <property type="match status" value="1"/>
</dbReference>
<keyword evidence="5 6" id="KW-0067">ATP-binding</keyword>
<dbReference type="EMBL" id="JASNJD010000011">
    <property type="protein sequence ID" value="MDK3019001.1"/>
    <property type="molecule type" value="Genomic_DNA"/>
</dbReference>
<name>A0ABT7F316_9RHOB</name>
<dbReference type="NCBIfam" id="TIGR02322">
    <property type="entry name" value="phosphon_PhnN"/>
    <property type="match status" value="1"/>
</dbReference>
<sequence length="186" mass="19144">MSETGADGPVIAVVGPSGVGKDSVMAALVARDPGYRLQRRVITRAETAGGEAFTGVSPERFEQMEAAGAFALSWRAHGLAYGIPVQIAAARRGARGVLVNLSRGVLTEAAARFPDLIVLALSADPAVLAARLAARGREDAEDRARRLIRAAAPLPAGLPRVVALDNSGSLEATVTAALSLLQPESA</sequence>
<keyword evidence="9" id="KW-1185">Reference proteome</keyword>
<accession>A0ABT7F316</accession>
<protein>
    <recommendedName>
        <fullName evidence="6">Ribose 1,5-bisphosphate phosphokinase PhnN</fullName>
        <ecNumber evidence="6">2.7.4.23</ecNumber>
    </recommendedName>
    <alternativeName>
        <fullName evidence="6">Ribose 1,5-bisphosphokinase</fullName>
    </alternativeName>
</protein>
<dbReference type="InterPro" id="IPR012699">
    <property type="entry name" value="PhnN"/>
</dbReference>
<feature type="binding site" evidence="6">
    <location>
        <begin position="15"/>
        <end position="22"/>
    </location>
    <ligand>
        <name>ATP</name>
        <dbReference type="ChEBI" id="CHEBI:30616"/>
    </ligand>
</feature>
<feature type="domain" description="Guanylate kinase/L-type calcium channel beta subunit" evidence="7">
    <location>
        <begin position="7"/>
        <end position="182"/>
    </location>
</feature>
<gene>
    <name evidence="6 8" type="primary">phnN</name>
    <name evidence="8" type="ORF">QO033_15055</name>
</gene>
<comment type="caution">
    <text evidence="8">The sequence shown here is derived from an EMBL/GenBank/DDBJ whole genome shotgun (WGS) entry which is preliminary data.</text>
</comment>
<comment type="catalytic activity">
    <reaction evidence="1 6">
        <text>alpha-D-ribose 1,5-bisphosphate + ATP = 5-phospho-alpha-D-ribose 1-diphosphate + ADP</text>
        <dbReference type="Rhea" id="RHEA:20109"/>
        <dbReference type="ChEBI" id="CHEBI:30616"/>
        <dbReference type="ChEBI" id="CHEBI:58017"/>
        <dbReference type="ChEBI" id="CHEBI:68688"/>
        <dbReference type="ChEBI" id="CHEBI:456216"/>
        <dbReference type="EC" id="2.7.4.23"/>
    </reaction>
</comment>
<evidence type="ECO:0000256" key="6">
    <source>
        <dbReference type="HAMAP-Rule" id="MF_00836"/>
    </source>
</evidence>